<evidence type="ECO:0000313" key="3">
    <source>
        <dbReference type="EMBL" id="KKQ74794.1"/>
    </source>
</evidence>
<dbReference type="InterPro" id="IPR051225">
    <property type="entry name" value="NAD(P)_epim/dehydratase"/>
</dbReference>
<dbReference type="Proteomes" id="UP000034181">
    <property type="component" value="Unassembled WGS sequence"/>
</dbReference>
<feature type="domain" description="NAD-dependent epimerase/dehydratase" evidence="2">
    <location>
        <begin position="4"/>
        <end position="239"/>
    </location>
</feature>
<protein>
    <submittedName>
        <fullName evidence="3">L-threonine 3-dehydrogenase</fullName>
    </submittedName>
</protein>
<dbReference type="Gene3D" id="3.40.50.720">
    <property type="entry name" value="NAD(P)-binding Rossmann-like Domain"/>
    <property type="match status" value="1"/>
</dbReference>
<dbReference type="PANTHER" id="PTHR42687:SF1">
    <property type="entry name" value="L-THREONINE 3-DEHYDROGENASE, MITOCHONDRIAL"/>
    <property type="match status" value="1"/>
</dbReference>
<accession>A0A0G0MM68</accession>
<dbReference type="EMBL" id="LBUZ01000025">
    <property type="protein sequence ID" value="KKQ74794.1"/>
    <property type="molecule type" value="Genomic_DNA"/>
</dbReference>
<sequence length="315" mass="35683">MKKILVTGAFGQIGSELVPALQEKFGKDNVVAMGHEKIDESYDGILEKADSRDKNSLETIIKNHDIGTVYHLVSLLSVKGETDPSLTWDINMNGLKTILDLGVRFDLKIFWPSSIAAFGPSTPRDNTPQHTVLEPTTIYGVTKYAGEGLCRYYNIKYGLDVRSVRYPGILSWKTPPGRGTTEYAIEIFYEGLQKGRYTCFLREDTKLPMMYVDDAIRATIVIMEAPLENIKVRNSYNIAALSFTAGELASEVKKYIPNLEVDYKPDKRQLIADSWPRTIDDSEAKKDWGWTYEYDLPKMTKVMVENLRREFGIPA</sequence>
<comment type="caution">
    <text evidence="3">The sequence shown here is derived from an EMBL/GenBank/DDBJ whole genome shotgun (WGS) entry which is preliminary data.</text>
</comment>
<evidence type="ECO:0000259" key="2">
    <source>
        <dbReference type="Pfam" id="PF01370"/>
    </source>
</evidence>
<dbReference type="Pfam" id="PF01370">
    <property type="entry name" value="Epimerase"/>
    <property type="match status" value="1"/>
</dbReference>
<dbReference type="GO" id="GO:0006567">
    <property type="term" value="P:L-threonine catabolic process"/>
    <property type="evidence" value="ECO:0007669"/>
    <property type="project" value="TreeGrafter"/>
</dbReference>
<evidence type="ECO:0000313" key="4">
    <source>
        <dbReference type="Proteomes" id="UP000034181"/>
    </source>
</evidence>
<dbReference type="FunFam" id="3.40.50.720:FF:000077">
    <property type="entry name" value="L-threonine 3-dehydrogenase, mitochondrial"/>
    <property type="match status" value="1"/>
</dbReference>
<dbReference type="InterPro" id="IPR036291">
    <property type="entry name" value="NAD(P)-bd_dom_sf"/>
</dbReference>
<dbReference type="InterPro" id="IPR001509">
    <property type="entry name" value="Epimerase_deHydtase"/>
</dbReference>
<dbReference type="PANTHER" id="PTHR42687">
    <property type="entry name" value="L-THREONINE 3-DEHYDROGENASE"/>
    <property type="match status" value="1"/>
</dbReference>
<dbReference type="SUPFAM" id="SSF51735">
    <property type="entry name" value="NAD(P)-binding Rossmann-fold domains"/>
    <property type="match status" value="1"/>
</dbReference>
<comment type="similarity">
    <text evidence="1">Belongs to the NAD(P)-dependent epimerase/dehydratase family.</text>
</comment>
<evidence type="ECO:0000256" key="1">
    <source>
        <dbReference type="ARBA" id="ARBA00007637"/>
    </source>
</evidence>
<dbReference type="GO" id="GO:0008743">
    <property type="term" value="F:L-threonine 3-dehydrogenase activity"/>
    <property type="evidence" value="ECO:0007669"/>
    <property type="project" value="TreeGrafter"/>
</dbReference>
<organism evidence="3 4">
    <name type="scientific">Candidatus Woesebacteria bacterium GW2011_GWB1_38_5b</name>
    <dbReference type="NCBI Taxonomy" id="1618569"/>
    <lineage>
        <taxon>Bacteria</taxon>
        <taxon>Candidatus Woeseibacteriota</taxon>
    </lineage>
</organism>
<proteinExistence type="inferred from homology"/>
<dbReference type="AlphaFoldDB" id="A0A0G0MM68"/>
<reference evidence="3 4" key="1">
    <citation type="journal article" date="2015" name="Nature">
        <title>rRNA introns, odd ribosomes, and small enigmatic genomes across a large radiation of phyla.</title>
        <authorList>
            <person name="Brown C.T."/>
            <person name="Hug L.A."/>
            <person name="Thomas B.C."/>
            <person name="Sharon I."/>
            <person name="Castelle C.J."/>
            <person name="Singh A."/>
            <person name="Wilkins M.J."/>
            <person name="Williams K.H."/>
            <person name="Banfield J.F."/>
        </authorList>
    </citation>
    <scope>NUCLEOTIDE SEQUENCE [LARGE SCALE GENOMIC DNA]</scope>
</reference>
<gene>
    <name evidence="3" type="ORF">US96_C0025G0003</name>
</gene>
<dbReference type="PATRIC" id="fig|1618569.3.peg.597"/>
<name>A0A0G0MM68_9BACT</name>